<dbReference type="Gene3D" id="3.30.559.10">
    <property type="entry name" value="Chloramphenicol acetyltransferase-like domain"/>
    <property type="match status" value="1"/>
</dbReference>
<dbReference type="Pfam" id="PF00668">
    <property type="entry name" value="Condensation"/>
    <property type="match status" value="1"/>
</dbReference>
<name>A0A6A6BXY9_ZASCE</name>
<dbReference type="InterPro" id="IPR001242">
    <property type="entry name" value="Condensation_dom"/>
</dbReference>
<dbReference type="OrthoDB" id="416786at2759"/>
<gene>
    <name evidence="2" type="ORF">M409DRAFT_34261</name>
</gene>
<dbReference type="SUPFAM" id="SSF52777">
    <property type="entry name" value="CoA-dependent acyltransferases"/>
    <property type="match status" value="2"/>
</dbReference>
<dbReference type="GeneID" id="54563592"/>
<dbReference type="GO" id="GO:0005737">
    <property type="term" value="C:cytoplasm"/>
    <property type="evidence" value="ECO:0007669"/>
    <property type="project" value="TreeGrafter"/>
</dbReference>
<evidence type="ECO:0000259" key="1">
    <source>
        <dbReference type="Pfam" id="PF00668"/>
    </source>
</evidence>
<dbReference type="Proteomes" id="UP000799537">
    <property type="component" value="Unassembled WGS sequence"/>
</dbReference>
<dbReference type="InterPro" id="IPR023213">
    <property type="entry name" value="CAT-like_dom_sf"/>
</dbReference>
<feature type="non-terminal residue" evidence="2">
    <location>
        <position position="298"/>
    </location>
</feature>
<feature type="non-terminal residue" evidence="2">
    <location>
        <position position="1"/>
    </location>
</feature>
<keyword evidence="3" id="KW-1185">Reference proteome</keyword>
<dbReference type="PANTHER" id="PTHR45527:SF1">
    <property type="entry name" value="FATTY ACID SYNTHASE"/>
    <property type="match status" value="1"/>
</dbReference>
<evidence type="ECO:0000313" key="2">
    <source>
        <dbReference type="EMBL" id="KAF2158276.1"/>
    </source>
</evidence>
<dbReference type="AlphaFoldDB" id="A0A6A6BXY9"/>
<proteinExistence type="predicted"/>
<protein>
    <recommendedName>
        <fullName evidence="1">Condensation domain-containing protein</fullName>
    </recommendedName>
</protein>
<dbReference type="CDD" id="cd19545">
    <property type="entry name" value="FUM14_C_NRPS-like"/>
    <property type="match status" value="1"/>
</dbReference>
<dbReference type="GO" id="GO:0003824">
    <property type="term" value="F:catalytic activity"/>
    <property type="evidence" value="ECO:0007669"/>
    <property type="project" value="InterPro"/>
</dbReference>
<dbReference type="RefSeq" id="XP_033659165.1">
    <property type="nucleotide sequence ID" value="XM_033810320.1"/>
</dbReference>
<dbReference type="Gene3D" id="3.30.559.30">
    <property type="entry name" value="Nonribosomal peptide synthetase, condensation domain"/>
    <property type="match status" value="1"/>
</dbReference>
<dbReference type="PANTHER" id="PTHR45527">
    <property type="entry name" value="NONRIBOSOMAL PEPTIDE SYNTHETASE"/>
    <property type="match status" value="1"/>
</dbReference>
<sequence length="298" mass="32883">GAMLSRTALVESSNRARRYFVWTAHHSVYDGWSLAKMPELLGRLLTGEPLSTQVPVSRFMGYLARQDMEQTKAFWQKHLQDATWARFPSLPSAQHNVSPSSMIQCQLKVPQVAEGVTTSTMLRTAWALLVAASTGANEAVISVVLSGRMATIEGITDLVAPTITSVPFRVCAMRDRSVRDFLADVQKRATEMVPYEHTGLQNIRRMVPNLGPEFDPGHSFVVQPADESESANPIPYADFERSATSTNAFDGYALTVECTMSLEASDVSVEFRYDDAVLPTGNAQRLLAQFNHVVQELA</sequence>
<dbReference type="GO" id="GO:0043041">
    <property type="term" value="P:amino acid activation for nonribosomal peptide biosynthetic process"/>
    <property type="evidence" value="ECO:0007669"/>
    <property type="project" value="TreeGrafter"/>
</dbReference>
<accession>A0A6A6BXY9</accession>
<organism evidence="2 3">
    <name type="scientific">Zasmidium cellare ATCC 36951</name>
    <dbReference type="NCBI Taxonomy" id="1080233"/>
    <lineage>
        <taxon>Eukaryota</taxon>
        <taxon>Fungi</taxon>
        <taxon>Dikarya</taxon>
        <taxon>Ascomycota</taxon>
        <taxon>Pezizomycotina</taxon>
        <taxon>Dothideomycetes</taxon>
        <taxon>Dothideomycetidae</taxon>
        <taxon>Mycosphaerellales</taxon>
        <taxon>Mycosphaerellaceae</taxon>
        <taxon>Zasmidium</taxon>
    </lineage>
</organism>
<dbReference type="EMBL" id="ML993845">
    <property type="protein sequence ID" value="KAF2158276.1"/>
    <property type="molecule type" value="Genomic_DNA"/>
</dbReference>
<dbReference type="GO" id="GO:0031177">
    <property type="term" value="F:phosphopantetheine binding"/>
    <property type="evidence" value="ECO:0007669"/>
    <property type="project" value="TreeGrafter"/>
</dbReference>
<dbReference type="GO" id="GO:0044550">
    <property type="term" value="P:secondary metabolite biosynthetic process"/>
    <property type="evidence" value="ECO:0007669"/>
    <property type="project" value="TreeGrafter"/>
</dbReference>
<feature type="domain" description="Condensation" evidence="1">
    <location>
        <begin position="4"/>
        <end position="297"/>
    </location>
</feature>
<evidence type="ECO:0000313" key="3">
    <source>
        <dbReference type="Proteomes" id="UP000799537"/>
    </source>
</evidence>
<reference evidence="2" key="1">
    <citation type="journal article" date="2020" name="Stud. Mycol.">
        <title>101 Dothideomycetes genomes: a test case for predicting lifestyles and emergence of pathogens.</title>
        <authorList>
            <person name="Haridas S."/>
            <person name="Albert R."/>
            <person name="Binder M."/>
            <person name="Bloem J."/>
            <person name="Labutti K."/>
            <person name="Salamov A."/>
            <person name="Andreopoulos B."/>
            <person name="Baker S."/>
            <person name="Barry K."/>
            <person name="Bills G."/>
            <person name="Bluhm B."/>
            <person name="Cannon C."/>
            <person name="Castanera R."/>
            <person name="Culley D."/>
            <person name="Daum C."/>
            <person name="Ezra D."/>
            <person name="Gonzalez J."/>
            <person name="Henrissat B."/>
            <person name="Kuo A."/>
            <person name="Liang C."/>
            <person name="Lipzen A."/>
            <person name="Lutzoni F."/>
            <person name="Magnuson J."/>
            <person name="Mondo S."/>
            <person name="Nolan M."/>
            <person name="Ohm R."/>
            <person name="Pangilinan J."/>
            <person name="Park H.-J."/>
            <person name="Ramirez L."/>
            <person name="Alfaro M."/>
            <person name="Sun H."/>
            <person name="Tritt A."/>
            <person name="Yoshinaga Y."/>
            <person name="Zwiers L.-H."/>
            <person name="Turgeon B."/>
            <person name="Goodwin S."/>
            <person name="Spatafora J."/>
            <person name="Crous P."/>
            <person name="Grigoriev I."/>
        </authorList>
    </citation>
    <scope>NUCLEOTIDE SEQUENCE</scope>
    <source>
        <strain evidence="2">ATCC 36951</strain>
    </source>
</reference>